<dbReference type="GO" id="GO:0043111">
    <property type="term" value="P:replication fork arrest"/>
    <property type="evidence" value="ECO:0007669"/>
    <property type="project" value="TreeGrafter"/>
</dbReference>
<feature type="compositionally biased region" description="Basic and acidic residues" evidence="7">
    <location>
        <begin position="50"/>
        <end position="59"/>
    </location>
</feature>
<dbReference type="Proteomes" id="UP000242287">
    <property type="component" value="Unassembled WGS sequence"/>
</dbReference>
<dbReference type="Pfam" id="PF07962">
    <property type="entry name" value="Swi3"/>
    <property type="match status" value="1"/>
</dbReference>
<feature type="compositionally biased region" description="Acidic residues" evidence="7">
    <location>
        <begin position="38"/>
        <end position="49"/>
    </location>
</feature>
<dbReference type="GO" id="GO:0003677">
    <property type="term" value="F:DNA binding"/>
    <property type="evidence" value="ECO:0007669"/>
    <property type="project" value="TreeGrafter"/>
</dbReference>
<evidence type="ECO:0000256" key="4">
    <source>
        <dbReference type="ARBA" id="ARBA00023242"/>
    </source>
</evidence>
<evidence type="ECO:0000313" key="10">
    <source>
        <dbReference type="Proteomes" id="UP000242287"/>
    </source>
</evidence>
<feature type="domain" description="Chromosome segregation in meiosis protein 3" evidence="8">
    <location>
        <begin position="134"/>
        <end position="214"/>
    </location>
</feature>
<evidence type="ECO:0000256" key="2">
    <source>
        <dbReference type="ARBA" id="ARBA00006075"/>
    </source>
</evidence>
<feature type="compositionally biased region" description="Polar residues" evidence="7">
    <location>
        <begin position="100"/>
        <end position="115"/>
    </location>
</feature>
<comment type="similarity">
    <text evidence="2 6">Belongs to the CSM3 family.</text>
</comment>
<dbReference type="EMBL" id="KZ301970">
    <property type="protein sequence ID" value="PFH54308.1"/>
    <property type="molecule type" value="Genomic_DNA"/>
</dbReference>
<feature type="compositionally biased region" description="Basic and acidic residues" evidence="7">
    <location>
        <begin position="116"/>
        <end position="132"/>
    </location>
</feature>
<keyword evidence="5 6" id="KW-0131">Cell cycle</keyword>
<dbReference type="GO" id="GO:0031297">
    <property type="term" value="P:replication fork processing"/>
    <property type="evidence" value="ECO:0007669"/>
    <property type="project" value="UniProtKB-UniRule"/>
</dbReference>
<proteinExistence type="inferred from homology"/>
<dbReference type="InterPro" id="IPR012923">
    <property type="entry name" value="Csm3"/>
</dbReference>
<dbReference type="GO" id="GO:0006974">
    <property type="term" value="P:DNA damage response"/>
    <property type="evidence" value="ECO:0007669"/>
    <property type="project" value="UniProtKB-KW"/>
</dbReference>
<keyword evidence="10" id="KW-1185">Reference proteome</keyword>
<evidence type="ECO:0000256" key="7">
    <source>
        <dbReference type="SAM" id="MobiDB-lite"/>
    </source>
</evidence>
<sequence length="359" mass="40287">MDDFASNPPKSSEPLFLFDGDSDVEIIGAGRIPHATEEPDDIELDAPIDEGDHHTEQDHVTTATQQAGEFDVEAYQKESLERHRKAASKNKQPLVISHSVPKTQTGEAGEATQTKENGDKGKAENKPRQKPLRLDEGLLLGQKGFPKLMNDTKDFRIKGKGHEATNLSRLLQVYQFWTHQLYPKTQFKDTVQRIEKLCHSRRMLSALSVWRDEAHGKLKADMSLSESEEEDNGDTVTVVDKQNKPSVEYTASLVTDDIPSLSRAQSYPPTSDLGSEPDFTADDIADTEMDALINEYSNKPNDDNMWEDEDYFTAMAPANIVEAGLNDGDQSMRDDSHVEIGIKSQHTVEEDYWGEDMYI</sequence>
<gene>
    <name evidence="9" type="ORF">AMATHDRAFT_44829</name>
</gene>
<evidence type="ECO:0000256" key="1">
    <source>
        <dbReference type="ARBA" id="ARBA00004123"/>
    </source>
</evidence>
<accession>A0A2A9NW03</accession>
<organism evidence="9 10">
    <name type="scientific">Amanita thiersii Skay4041</name>
    <dbReference type="NCBI Taxonomy" id="703135"/>
    <lineage>
        <taxon>Eukaryota</taxon>
        <taxon>Fungi</taxon>
        <taxon>Dikarya</taxon>
        <taxon>Basidiomycota</taxon>
        <taxon>Agaricomycotina</taxon>
        <taxon>Agaricomycetes</taxon>
        <taxon>Agaricomycetidae</taxon>
        <taxon>Agaricales</taxon>
        <taxon>Pluteineae</taxon>
        <taxon>Amanitaceae</taxon>
        <taxon>Amanita</taxon>
    </lineage>
</organism>
<keyword evidence="4 6" id="KW-0539">Nucleus</keyword>
<evidence type="ECO:0000256" key="6">
    <source>
        <dbReference type="RuleBase" id="RU366049"/>
    </source>
</evidence>
<protein>
    <recommendedName>
        <fullName evidence="6">Chromosome segregation in meiosis protein</fullName>
    </recommendedName>
</protein>
<dbReference type="OrthoDB" id="437078at2759"/>
<comment type="function">
    <text evidence="6">Plays an important role in the control of DNA replication and the maintenance of replication fork stability.</text>
</comment>
<dbReference type="GO" id="GO:0000076">
    <property type="term" value="P:DNA replication checkpoint signaling"/>
    <property type="evidence" value="ECO:0007669"/>
    <property type="project" value="UniProtKB-UniRule"/>
</dbReference>
<reference evidence="9 10" key="1">
    <citation type="submission" date="2014-02" db="EMBL/GenBank/DDBJ databases">
        <title>Transposable element dynamics among asymbiotic and ectomycorrhizal Amanita fungi.</title>
        <authorList>
            <consortium name="DOE Joint Genome Institute"/>
            <person name="Hess J."/>
            <person name="Skrede I."/>
            <person name="Wolfe B."/>
            <person name="LaButti K."/>
            <person name="Ohm R.A."/>
            <person name="Grigoriev I.V."/>
            <person name="Pringle A."/>
        </authorList>
    </citation>
    <scope>NUCLEOTIDE SEQUENCE [LARGE SCALE GENOMIC DNA]</scope>
    <source>
        <strain evidence="9 10">SKay4041</strain>
    </source>
</reference>
<dbReference type="AlphaFoldDB" id="A0A2A9NW03"/>
<name>A0A2A9NW03_9AGAR</name>
<dbReference type="InterPro" id="IPR040038">
    <property type="entry name" value="TIPIN/Csm3/Swi3"/>
</dbReference>
<evidence type="ECO:0000256" key="5">
    <source>
        <dbReference type="ARBA" id="ARBA00023306"/>
    </source>
</evidence>
<evidence type="ECO:0000259" key="8">
    <source>
        <dbReference type="Pfam" id="PF07962"/>
    </source>
</evidence>
<dbReference type="PANTHER" id="PTHR13220:SF11">
    <property type="entry name" value="TIMELESS-INTERACTING PROTEIN"/>
    <property type="match status" value="1"/>
</dbReference>
<dbReference type="PANTHER" id="PTHR13220">
    <property type="entry name" value="TIMELESS INTERACTING-RELATED"/>
    <property type="match status" value="1"/>
</dbReference>
<evidence type="ECO:0000256" key="3">
    <source>
        <dbReference type="ARBA" id="ARBA00022763"/>
    </source>
</evidence>
<evidence type="ECO:0000313" key="9">
    <source>
        <dbReference type="EMBL" id="PFH54308.1"/>
    </source>
</evidence>
<dbReference type="GO" id="GO:0031298">
    <property type="term" value="C:replication fork protection complex"/>
    <property type="evidence" value="ECO:0007669"/>
    <property type="project" value="TreeGrafter"/>
</dbReference>
<comment type="subcellular location">
    <subcellularLocation>
        <location evidence="1 6">Nucleus</location>
    </subcellularLocation>
</comment>
<keyword evidence="3 6" id="KW-0227">DNA damage</keyword>
<dbReference type="STRING" id="703135.A0A2A9NW03"/>
<feature type="region of interest" description="Disordered" evidence="7">
    <location>
        <begin position="31"/>
        <end position="132"/>
    </location>
</feature>